<protein>
    <recommendedName>
        <fullName evidence="3">Lipoprotein</fullName>
    </recommendedName>
</protein>
<comment type="caution">
    <text evidence="1">The sequence shown here is derived from an EMBL/GenBank/DDBJ whole genome shotgun (WGS) entry which is preliminary data.</text>
</comment>
<dbReference type="RefSeq" id="WP_066986561.1">
    <property type="nucleotide sequence ID" value="NZ_LUUI01000149.1"/>
</dbReference>
<keyword evidence="2" id="KW-1185">Reference proteome</keyword>
<accession>A0A177MZT2</accession>
<dbReference type="OrthoDB" id="5569388at2"/>
<evidence type="ECO:0000313" key="1">
    <source>
        <dbReference type="EMBL" id="OAI10793.1"/>
    </source>
</evidence>
<name>A0A177MZT2_9GAMM</name>
<dbReference type="EMBL" id="LUUI01000149">
    <property type="protein sequence ID" value="OAI10793.1"/>
    <property type="molecule type" value="Genomic_DNA"/>
</dbReference>
<evidence type="ECO:0008006" key="3">
    <source>
        <dbReference type="Google" id="ProtNLM"/>
    </source>
</evidence>
<dbReference type="PROSITE" id="PS51257">
    <property type="entry name" value="PROKAR_LIPOPROTEIN"/>
    <property type="match status" value="1"/>
</dbReference>
<dbReference type="AlphaFoldDB" id="A0A177MZT2"/>
<dbReference type="Proteomes" id="UP000078476">
    <property type="component" value="Unassembled WGS sequence"/>
</dbReference>
<sequence>MNKVLILIAAVMMVGCAEKAEYEQAVLQQVEKDNDIKDYKIEPKTMVDCVVQTSSKNMPGLLPFDPARSQAYKNYSKMLRLNESADPNKTMNELREAFGSPKALAEAHANFAESVLECMSGVVTNEEEAMK</sequence>
<dbReference type="STRING" id="980561.A1359_01790"/>
<evidence type="ECO:0000313" key="2">
    <source>
        <dbReference type="Proteomes" id="UP000078476"/>
    </source>
</evidence>
<organism evidence="1 2">
    <name type="scientific">Methylomonas lenta</name>
    <dbReference type="NCBI Taxonomy" id="980561"/>
    <lineage>
        <taxon>Bacteria</taxon>
        <taxon>Pseudomonadati</taxon>
        <taxon>Pseudomonadota</taxon>
        <taxon>Gammaproteobacteria</taxon>
        <taxon>Methylococcales</taxon>
        <taxon>Methylococcaceae</taxon>
        <taxon>Methylomonas</taxon>
    </lineage>
</organism>
<gene>
    <name evidence="1" type="ORF">A1359_01790</name>
</gene>
<reference evidence="1 2" key="1">
    <citation type="submission" date="2016-03" db="EMBL/GenBank/DDBJ databases">
        <authorList>
            <person name="Ploux O."/>
        </authorList>
    </citation>
    <scope>NUCLEOTIDE SEQUENCE [LARGE SCALE GENOMIC DNA]</scope>
    <source>
        <strain evidence="1 2">R-45370</strain>
    </source>
</reference>
<proteinExistence type="predicted"/>